<reference evidence="14 15" key="1">
    <citation type="journal article" date="2018" name="Nat. Ecol. Evol.">
        <title>Shark genomes provide insights into elasmobranch evolution and the origin of vertebrates.</title>
        <authorList>
            <person name="Hara Y"/>
            <person name="Yamaguchi K"/>
            <person name="Onimaru K"/>
            <person name="Kadota M"/>
            <person name="Koyanagi M"/>
            <person name="Keeley SD"/>
            <person name="Tatsumi K"/>
            <person name="Tanaka K"/>
            <person name="Motone F"/>
            <person name="Kageyama Y"/>
            <person name="Nozu R"/>
            <person name="Adachi N"/>
            <person name="Nishimura O"/>
            <person name="Nakagawa R"/>
            <person name="Tanegashima C"/>
            <person name="Kiyatake I"/>
            <person name="Matsumoto R"/>
            <person name="Murakumo K"/>
            <person name="Nishida K"/>
            <person name="Terakita A"/>
            <person name="Kuratani S"/>
            <person name="Sato K"/>
            <person name="Hyodo S Kuraku.S."/>
        </authorList>
    </citation>
    <scope>NUCLEOTIDE SEQUENCE [LARGE SCALE GENOMIC DNA]</scope>
</reference>
<keyword evidence="8" id="KW-0811">Translocation</keyword>
<keyword evidence="15" id="KW-1185">Reference proteome</keyword>
<dbReference type="Proteomes" id="UP000288216">
    <property type="component" value="Unassembled WGS sequence"/>
</dbReference>
<dbReference type="InterPro" id="IPR016024">
    <property type="entry name" value="ARM-type_fold"/>
</dbReference>
<feature type="signal peptide" evidence="12">
    <location>
        <begin position="1"/>
        <end position="23"/>
    </location>
</feature>
<accession>A0A401Q0H1</accession>
<evidence type="ECO:0000256" key="6">
    <source>
        <dbReference type="ARBA" id="ARBA00022824"/>
    </source>
</evidence>
<organism evidence="14 15">
    <name type="scientific">Scyliorhinus torazame</name>
    <name type="common">Cloudy catshark</name>
    <name type="synonym">Catulus torazame</name>
    <dbReference type="NCBI Taxonomy" id="75743"/>
    <lineage>
        <taxon>Eukaryota</taxon>
        <taxon>Metazoa</taxon>
        <taxon>Chordata</taxon>
        <taxon>Craniata</taxon>
        <taxon>Vertebrata</taxon>
        <taxon>Chondrichthyes</taxon>
        <taxon>Elasmobranchii</taxon>
        <taxon>Galeomorphii</taxon>
        <taxon>Galeoidea</taxon>
        <taxon>Carcharhiniformes</taxon>
        <taxon>Scyliorhinidae</taxon>
        <taxon>Scyliorhinus</taxon>
    </lineage>
</organism>
<evidence type="ECO:0000256" key="5">
    <source>
        <dbReference type="ARBA" id="ARBA00022729"/>
    </source>
</evidence>
<comment type="subcellular location">
    <subcellularLocation>
        <location evidence="1">Endoplasmic reticulum lumen</location>
    </subcellularLocation>
</comment>
<dbReference type="Gene3D" id="1.25.10.10">
    <property type="entry name" value="Leucine-rich Repeat Variant"/>
    <property type="match status" value="1"/>
</dbReference>
<dbReference type="InterPro" id="IPR013918">
    <property type="entry name" value="Nucleotide_exch_fac_Fes1"/>
</dbReference>
<dbReference type="Pfam" id="PF08609">
    <property type="entry name" value="Fes1"/>
    <property type="match status" value="1"/>
</dbReference>
<keyword evidence="6" id="KW-0256">Endoplasmic reticulum</keyword>
<keyword evidence="11" id="KW-0175">Coiled coil</keyword>
<dbReference type="FunFam" id="1.25.10.10:FF:000148">
    <property type="entry name" value="SIL1 nucleotide exchange factor"/>
    <property type="match status" value="1"/>
</dbReference>
<keyword evidence="9" id="KW-0325">Glycoprotein</keyword>
<evidence type="ECO:0000256" key="3">
    <source>
        <dbReference type="ARBA" id="ARBA00015352"/>
    </source>
</evidence>
<evidence type="ECO:0000256" key="1">
    <source>
        <dbReference type="ARBA" id="ARBA00004319"/>
    </source>
</evidence>
<dbReference type="AlphaFoldDB" id="A0A401Q0H1"/>
<evidence type="ECO:0000256" key="7">
    <source>
        <dbReference type="ARBA" id="ARBA00022927"/>
    </source>
</evidence>
<feature type="domain" description="Nucleotide exchange factor Fes1" evidence="13">
    <location>
        <begin position="162"/>
        <end position="221"/>
    </location>
</feature>
<dbReference type="GO" id="GO:0015031">
    <property type="term" value="P:protein transport"/>
    <property type="evidence" value="ECO:0007669"/>
    <property type="project" value="UniProtKB-KW"/>
</dbReference>
<evidence type="ECO:0000256" key="8">
    <source>
        <dbReference type="ARBA" id="ARBA00023010"/>
    </source>
</evidence>
<feature type="coiled-coil region" evidence="11">
    <location>
        <begin position="413"/>
        <end position="440"/>
    </location>
</feature>
<proteinExistence type="inferred from homology"/>
<dbReference type="PANTHER" id="PTHR19316:SF35">
    <property type="entry name" value="NUCLEOTIDE EXCHANGE FACTOR SIL1"/>
    <property type="match status" value="1"/>
</dbReference>
<gene>
    <name evidence="14" type="ORF">scyTo_0016885</name>
</gene>
<keyword evidence="7" id="KW-0653">Protein transport</keyword>
<sequence length="459" mass="52433">MKLGWLNLILLLISVHCLNYSWSEDNQQQRVSALTVLEQPEENIGKRKEEATVEDDLDPEDMEVFYPTNEWQIIKPGQAIPAGLHVRLNLETGKNEAKFPNDGNGKNGLKYWKQGNRHGMVNTDSKSFTAEELKRALKLIKQDGLIDIDESHQEKVQKTFRPIKELMEDFEAMNVVMETDMEIINKLVSKFNNTSATLENKVAALYNLEYYVHQVDNAQHLTAIGGLQLVINALNATEPHIQENAAFVLGSALSGNPKVQIEAMEAGALQKLLILLATDQPVSIKKKALFAFSSMLRHFPFAQQQFLKLGGLQVLGQLFQAKRMESLRIRVMTLLYDMVMEKKLIQEAHDWSTQHQEKCHQYDQVNLLPSMLEQDWCMLVPQLLMSTEHDTREKVLRTMNLMISSCRSEYQAMQGLSSLLNMLRSEYEELAAEEQREGEQDGYFLGLLHSANDIIKKLE</sequence>
<dbReference type="InterPro" id="IPR050693">
    <property type="entry name" value="Hsp70_NEF-Inhibitors"/>
</dbReference>
<dbReference type="InterPro" id="IPR011989">
    <property type="entry name" value="ARM-like"/>
</dbReference>
<evidence type="ECO:0000256" key="11">
    <source>
        <dbReference type="SAM" id="Coils"/>
    </source>
</evidence>
<protein>
    <recommendedName>
        <fullName evidence="3">Nucleotide exchange factor SIL1</fullName>
    </recommendedName>
</protein>
<evidence type="ECO:0000256" key="10">
    <source>
        <dbReference type="ARBA" id="ARBA00037748"/>
    </source>
</evidence>
<evidence type="ECO:0000256" key="12">
    <source>
        <dbReference type="SAM" id="SignalP"/>
    </source>
</evidence>
<dbReference type="GO" id="GO:0005788">
    <property type="term" value="C:endoplasmic reticulum lumen"/>
    <property type="evidence" value="ECO:0007669"/>
    <property type="project" value="UniProtKB-SubCell"/>
</dbReference>
<keyword evidence="5 12" id="KW-0732">Signal</keyword>
<dbReference type="STRING" id="75743.A0A401Q0H1"/>
<dbReference type="PANTHER" id="PTHR19316">
    <property type="entry name" value="PROTEIN FOLDING REGULATOR"/>
    <property type="match status" value="1"/>
</dbReference>
<dbReference type="SUPFAM" id="SSF48371">
    <property type="entry name" value="ARM repeat"/>
    <property type="match status" value="1"/>
</dbReference>
<evidence type="ECO:0000313" key="15">
    <source>
        <dbReference type="Proteomes" id="UP000288216"/>
    </source>
</evidence>
<evidence type="ECO:0000256" key="4">
    <source>
        <dbReference type="ARBA" id="ARBA00022448"/>
    </source>
</evidence>
<dbReference type="GO" id="GO:0000774">
    <property type="term" value="F:adenyl-nucleotide exchange factor activity"/>
    <property type="evidence" value="ECO:0007669"/>
    <property type="project" value="TreeGrafter"/>
</dbReference>
<dbReference type="EMBL" id="BFAA01010534">
    <property type="protein sequence ID" value="GCB78882.1"/>
    <property type="molecule type" value="Genomic_DNA"/>
</dbReference>
<name>A0A401Q0H1_SCYTO</name>
<evidence type="ECO:0000259" key="13">
    <source>
        <dbReference type="Pfam" id="PF08609"/>
    </source>
</evidence>
<feature type="chain" id="PRO_5019010835" description="Nucleotide exchange factor SIL1" evidence="12">
    <location>
        <begin position="24"/>
        <end position="459"/>
    </location>
</feature>
<keyword evidence="4" id="KW-0813">Transport</keyword>
<comment type="similarity">
    <text evidence="2">Belongs to the SIL1 family.</text>
</comment>
<comment type="caution">
    <text evidence="14">The sequence shown here is derived from an EMBL/GenBank/DDBJ whole genome shotgun (WGS) entry which is preliminary data.</text>
</comment>
<dbReference type="OMA" id="FQPTHEW"/>
<evidence type="ECO:0000256" key="9">
    <source>
        <dbReference type="ARBA" id="ARBA00023180"/>
    </source>
</evidence>
<evidence type="ECO:0000313" key="14">
    <source>
        <dbReference type="EMBL" id="GCB78882.1"/>
    </source>
</evidence>
<dbReference type="OrthoDB" id="448649at2759"/>
<evidence type="ECO:0000256" key="2">
    <source>
        <dbReference type="ARBA" id="ARBA00010588"/>
    </source>
</evidence>
<comment type="function">
    <text evidence="10">Required for protein translocation and folding in the endoplasmic reticulum (ER). Functions as a nucleotide exchange factor for the ER lumenal chaperone HSPA5.</text>
</comment>